<organism evidence="3 4">
    <name type="scientific">Ensete ventricosum</name>
    <name type="common">Abyssinian banana</name>
    <name type="synonym">Musa ensete</name>
    <dbReference type="NCBI Taxonomy" id="4639"/>
    <lineage>
        <taxon>Eukaryota</taxon>
        <taxon>Viridiplantae</taxon>
        <taxon>Streptophyta</taxon>
        <taxon>Embryophyta</taxon>
        <taxon>Tracheophyta</taxon>
        <taxon>Spermatophyta</taxon>
        <taxon>Magnoliopsida</taxon>
        <taxon>Liliopsida</taxon>
        <taxon>Zingiberales</taxon>
        <taxon>Musaceae</taxon>
        <taxon>Ensete</taxon>
    </lineage>
</organism>
<keyword evidence="2" id="KW-0560">Oxidoreductase</keyword>
<keyword evidence="1" id="KW-0521">NADP</keyword>
<proteinExistence type="predicted"/>
<evidence type="ECO:0000313" key="3">
    <source>
        <dbReference type="EMBL" id="RRT34079.1"/>
    </source>
</evidence>
<accession>A0A426X3N4</accession>
<dbReference type="EMBL" id="AMZH03027607">
    <property type="protein sequence ID" value="RRT34079.1"/>
    <property type="molecule type" value="Genomic_DNA"/>
</dbReference>
<name>A0A426X3N4_ENSVE</name>
<evidence type="ECO:0000256" key="2">
    <source>
        <dbReference type="ARBA" id="ARBA00023002"/>
    </source>
</evidence>
<dbReference type="InterPro" id="IPR002347">
    <property type="entry name" value="SDR_fam"/>
</dbReference>
<dbReference type="PANTHER" id="PTHR42898:SF6">
    <property type="entry name" value="NADP-DEPENDENT MANNITOL DEHYDROGENASE"/>
    <property type="match status" value="1"/>
</dbReference>
<gene>
    <name evidence="3" type="ORF">B296_00050235</name>
</gene>
<dbReference type="SUPFAM" id="SSF51735">
    <property type="entry name" value="NAD(P)-binding Rossmann-fold domains"/>
    <property type="match status" value="1"/>
</dbReference>
<dbReference type="Gene3D" id="3.40.50.720">
    <property type="entry name" value="NAD(P)-binding Rossmann-like Domain"/>
    <property type="match status" value="2"/>
</dbReference>
<evidence type="ECO:0000313" key="4">
    <source>
        <dbReference type="Proteomes" id="UP000287651"/>
    </source>
</evidence>
<reference evidence="3 4" key="1">
    <citation type="journal article" date="2014" name="Agronomy (Basel)">
        <title>A Draft Genome Sequence for Ensete ventricosum, the Drought-Tolerant Tree Against Hunger.</title>
        <authorList>
            <person name="Harrison J."/>
            <person name="Moore K.A."/>
            <person name="Paszkiewicz K."/>
            <person name="Jones T."/>
            <person name="Grant M."/>
            <person name="Ambacheew D."/>
            <person name="Muzemil S."/>
            <person name="Studholme D.J."/>
        </authorList>
    </citation>
    <scope>NUCLEOTIDE SEQUENCE [LARGE SCALE GENOMIC DNA]</scope>
</reference>
<dbReference type="Pfam" id="PF00106">
    <property type="entry name" value="adh_short"/>
    <property type="match status" value="1"/>
</dbReference>
<protein>
    <submittedName>
        <fullName evidence="3">Uncharacterized protein</fullName>
    </submittedName>
</protein>
<dbReference type="GO" id="GO:0016491">
    <property type="term" value="F:oxidoreductase activity"/>
    <property type="evidence" value="ECO:0007669"/>
    <property type="project" value="UniProtKB-KW"/>
</dbReference>
<dbReference type="Proteomes" id="UP000287651">
    <property type="component" value="Unassembled WGS sequence"/>
</dbReference>
<evidence type="ECO:0000256" key="1">
    <source>
        <dbReference type="ARBA" id="ARBA00022857"/>
    </source>
</evidence>
<dbReference type="PANTHER" id="PTHR42898">
    <property type="entry name" value="TROPINONE REDUCTASE"/>
    <property type="match status" value="1"/>
</dbReference>
<dbReference type="InterPro" id="IPR036291">
    <property type="entry name" value="NAD(P)-bd_dom_sf"/>
</dbReference>
<comment type="caution">
    <text evidence="3">The sequence shown here is derived from an EMBL/GenBank/DDBJ whole genome shotgun (WGS) entry which is preliminary data.</text>
</comment>
<dbReference type="Pfam" id="PF13561">
    <property type="entry name" value="adh_short_C2"/>
    <property type="match status" value="1"/>
</dbReference>
<dbReference type="AlphaFoldDB" id="A0A426X3N4"/>
<sequence length="140" mass="15133">MVAITPEEYRFMMSTNVESAFHLTQLAHPLLKASGAGSIVNISSLAGINPSLGTGNDLSHHLYLIKCLDFKLHRFVLCPPTQLLAIEEFVTKETYRIPLGRVGESEEVSAVVAFLCLPAACYINGQIICIDGGKSVNGNL</sequence>
<dbReference type="PRINTS" id="PR00081">
    <property type="entry name" value="GDHRDH"/>
</dbReference>
<dbReference type="InterPro" id="IPR045000">
    <property type="entry name" value="TR"/>
</dbReference>